<name>A0ABN8JUM3_9HYPH</name>
<evidence type="ECO:0000313" key="1">
    <source>
        <dbReference type="EMBL" id="CAH2401135.1"/>
    </source>
</evidence>
<comment type="caution">
    <text evidence="1">The sequence shown here is derived from an EMBL/GenBank/DDBJ whole genome shotgun (WGS) entry which is preliminary data.</text>
</comment>
<gene>
    <name evidence="1" type="ORF">MES4922_290059</name>
</gene>
<organism evidence="1 2">
    <name type="scientific">Mesorhizobium ventifaucium</name>
    <dbReference type="NCBI Taxonomy" id="666020"/>
    <lineage>
        <taxon>Bacteria</taxon>
        <taxon>Pseudomonadati</taxon>
        <taxon>Pseudomonadota</taxon>
        <taxon>Alphaproteobacteria</taxon>
        <taxon>Hyphomicrobiales</taxon>
        <taxon>Phyllobacteriaceae</taxon>
        <taxon>Mesorhizobium</taxon>
    </lineage>
</organism>
<dbReference type="Proteomes" id="UP001152604">
    <property type="component" value="Unassembled WGS sequence"/>
</dbReference>
<reference evidence="1" key="1">
    <citation type="submission" date="2022-03" db="EMBL/GenBank/DDBJ databases">
        <authorList>
            <person name="Brunel B."/>
        </authorList>
    </citation>
    <scope>NUCLEOTIDE SEQUENCE</scope>
    <source>
        <strain evidence="1">STM4922sample</strain>
    </source>
</reference>
<protein>
    <submittedName>
        <fullName evidence="1">Uncharacterized protein</fullName>
    </submittedName>
</protein>
<evidence type="ECO:0000313" key="2">
    <source>
        <dbReference type="Proteomes" id="UP001152604"/>
    </source>
</evidence>
<keyword evidence="2" id="KW-1185">Reference proteome</keyword>
<dbReference type="EMBL" id="CAKXZS010000022">
    <property type="protein sequence ID" value="CAH2401135.1"/>
    <property type="molecule type" value="Genomic_DNA"/>
</dbReference>
<accession>A0ABN8JUM3</accession>
<sequence>MALGFAQRDKVLTAMIDWSSSLTHGECGVARGFSLVYDNDLWL</sequence>
<proteinExistence type="predicted"/>